<gene>
    <name evidence="2" type="ORF">FSCOSCO3_A018469</name>
</gene>
<comment type="caution">
    <text evidence="2">The sequence shown here is derived from an EMBL/GenBank/DDBJ whole genome shotgun (WGS) entry which is preliminary data.</text>
</comment>
<reference evidence="2 3" key="1">
    <citation type="submission" date="2024-01" db="EMBL/GenBank/DDBJ databases">
        <authorList>
            <person name="Alioto T."/>
            <person name="Alioto T."/>
            <person name="Gomez Garrido J."/>
        </authorList>
    </citation>
    <scope>NUCLEOTIDE SEQUENCE [LARGE SCALE GENOMIC DNA]</scope>
</reference>
<evidence type="ECO:0000313" key="2">
    <source>
        <dbReference type="EMBL" id="CAK6981450.1"/>
    </source>
</evidence>
<dbReference type="Proteomes" id="UP001314229">
    <property type="component" value="Unassembled WGS sequence"/>
</dbReference>
<protein>
    <submittedName>
        <fullName evidence="2">Uncharacterized protein</fullName>
    </submittedName>
</protein>
<evidence type="ECO:0000256" key="1">
    <source>
        <dbReference type="SAM" id="MobiDB-lite"/>
    </source>
</evidence>
<feature type="non-terminal residue" evidence="2">
    <location>
        <position position="90"/>
    </location>
</feature>
<feature type="non-terminal residue" evidence="2">
    <location>
        <position position="1"/>
    </location>
</feature>
<accession>A0AAV1QD22</accession>
<name>A0AAV1QD22_SCOSC</name>
<evidence type="ECO:0000313" key="3">
    <source>
        <dbReference type="Proteomes" id="UP001314229"/>
    </source>
</evidence>
<keyword evidence="3" id="KW-1185">Reference proteome</keyword>
<proteinExistence type="predicted"/>
<dbReference type="AlphaFoldDB" id="A0AAV1QD22"/>
<sequence length="90" mass="10222">DRDNSSHILSEESRSSCSLRTRSPLRSHADTRSVALQLRRLPDNSECLFCFQKTEEDESAWSGSKSTINRSIDTFYSSPVGQLVLQQWDA</sequence>
<dbReference type="EMBL" id="CAWUFR010000824">
    <property type="protein sequence ID" value="CAK6981450.1"/>
    <property type="molecule type" value="Genomic_DNA"/>
</dbReference>
<organism evidence="2 3">
    <name type="scientific">Scomber scombrus</name>
    <name type="common">Atlantic mackerel</name>
    <name type="synonym">Scomber vernalis</name>
    <dbReference type="NCBI Taxonomy" id="13677"/>
    <lineage>
        <taxon>Eukaryota</taxon>
        <taxon>Metazoa</taxon>
        <taxon>Chordata</taxon>
        <taxon>Craniata</taxon>
        <taxon>Vertebrata</taxon>
        <taxon>Euteleostomi</taxon>
        <taxon>Actinopterygii</taxon>
        <taxon>Neopterygii</taxon>
        <taxon>Teleostei</taxon>
        <taxon>Neoteleostei</taxon>
        <taxon>Acanthomorphata</taxon>
        <taxon>Pelagiaria</taxon>
        <taxon>Scombriformes</taxon>
        <taxon>Scombridae</taxon>
        <taxon>Scomber</taxon>
    </lineage>
</organism>
<feature type="compositionally biased region" description="Low complexity" evidence="1">
    <location>
        <begin position="15"/>
        <end position="26"/>
    </location>
</feature>
<feature type="compositionally biased region" description="Basic and acidic residues" evidence="1">
    <location>
        <begin position="1"/>
        <end position="14"/>
    </location>
</feature>
<feature type="region of interest" description="Disordered" evidence="1">
    <location>
        <begin position="1"/>
        <end position="28"/>
    </location>
</feature>